<dbReference type="EMBL" id="SAWZ01000013">
    <property type="protein sequence ID" value="RXQ99912.1"/>
    <property type="molecule type" value="Genomic_DNA"/>
</dbReference>
<dbReference type="OrthoDB" id="9806925at2"/>
<evidence type="ECO:0000259" key="7">
    <source>
        <dbReference type="PROSITE" id="PS51383"/>
    </source>
</evidence>
<feature type="binding site" evidence="6">
    <location>
        <begin position="197"/>
        <end position="201"/>
    </location>
    <ligand>
        <name>AMP</name>
        <dbReference type="ChEBI" id="CHEBI:456215"/>
    </ligand>
</feature>
<comment type="catalytic activity">
    <reaction evidence="6">
        <text>(6S)-NADHX + ADP = AMP + phosphate + NADH + H(+)</text>
        <dbReference type="Rhea" id="RHEA:32223"/>
        <dbReference type="ChEBI" id="CHEBI:15378"/>
        <dbReference type="ChEBI" id="CHEBI:43474"/>
        <dbReference type="ChEBI" id="CHEBI:57945"/>
        <dbReference type="ChEBI" id="CHEBI:64074"/>
        <dbReference type="ChEBI" id="CHEBI:456215"/>
        <dbReference type="ChEBI" id="CHEBI:456216"/>
        <dbReference type="EC" id="4.2.1.136"/>
    </reaction>
</comment>
<feature type="domain" description="YjeF C-terminal" evidence="7">
    <location>
        <begin position="9"/>
        <end position="286"/>
    </location>
</feature>
<evidence type="ECO:0000313" key="9">
    <source>
        <dbReference type="Proteomes" id="UP000289784"/>
    </source>
</evidence>
<dbReference type="GO" id="GO:0046496">
    <property type="term" value="P:nicotinamide nucleotide metabolic process"/>
    <property type="evidence" value="ECO:0007669"/>
    <property type="project" value="UniProtKB-UniRule"/>
</dbReference>
<evidence type="ECO:0000256" key="2">
    <source>
        <dbReference type="ARBA" id="ARBA00022840"/>
    </source>
</evidence>
<feature type="binding site" evidence="6">
    <location>
        <position position="114"/>
    </location>
    <ligand>
        <name>(6S)-NADPHX</name>
        <dbReference type="ChEBI" id="CHEBI:64076"/>
    </ligand>
</feature>
<dbReference type="Gene3D" id="3.40.1190.20">
    <property type="match status" value="1"/>
</dbReference>
<feature type="binding site" evidence="6">
    <location>
        <position position="44"/>
    </location>
    <ligand>
        <name>(6S)-NADPHX</name>
        <dbReference type="ChEBI" id="CHEBI:64076"/>
    </ligand>
</feature>
<dbReference type="InterPro" id="IPR029056">
    <property type="entry name" value="Ribokinase-like"/>
</dbReference>
<gene>
    <name evidence="6" type="primary">nnrD</name>
    <name evidence="8" type="ORF">EPA99_17460</name>
</gene>
<evidence type="ECO:0000256" key="3">
    <source>
        <dbReference type="ARBA" id="ARBA00022857"/>
    </source>
</evidence>
<dbReference type="GO" id="GO:0005524">
    <property type="term" value="F:ATP binding"/>
    <property type="evidence" value="ECO:0007669"/>
    <property type="project" value="UniProtKB-KW"/>
</dbReference>
<comment type="cofactor">
    <cofactor evidence="6">
        <name>Mg(2+)</name>
        <dbReference type="ChEBI" id="CHEBI:18420"/>
    </cofactor>
</comment>
<dbReference type="EC" id="4.2.1.136" evidence="6"/>
<evidence type="ECO:0000256" key="6">
    <source>
        <dbReference type="HAMAP-Rule" id="MF_01965"/>
    </source>
</evidence>
<dbReference type="InterPro" id="IPR000631">
    <property type="entry name" value="CARKD"/>
</dbReference>
<evidence type="ECO:0000256" key="1">
    <source>
        <dbReference type="ARBA" id="ARBA00022741"/>
    </source>
</evidence>
<dbReference type="CDD" id="cd01171">
    <property type="entry name" value="YXKO-related"/>
    <property type="match status" value="1"/>
</dbReference>
<evidence type="ECO:0000313" key="8">
    <source>
        <dbReference type="EMBL" id="RXQ99912.1"/>
    </source>
</evidence>
<comment type="similarity">
    <text evidence="6">Belongs to the NnrD/CARKD family.</text>
</comment>
<name>A0A4Q1JR60_9GAMM</name>
<keyword evidence="1 6" id="KW-0547">Nucleotide-binding</keyword>
<keyword evidence="9" id="KW-1185">Reference proteome</keyword>
<keyword evidence="2 6" id="KW-0067">ATP-binding</keyword>
<comment type="caution">
    <text evidence="8">The sequence shown here is derived from an EMBL/GenBank/DDBJ whole genome shotgun (WGS) entry which is preliminary data.</text>
</comment>
<comment type="subunit">
    <text evidence="6">Homotetramer.</text>
</comment>
<reference evidence="8 9" key="1">
    <citation type="submission" date="2019-01" db="EMBL/GenBank/DDBJ databases">
        <title>Pseudoxanthomonas composti sp. nov., isolated from compost.</title>
        <authorList>
            <person name="Yang G."/>
        </authorList>
    </citation>
    <scope>NUCLEOTIDE SEQUENCE [LARGE SCALE GENOMIC DNA]</scope>
    <source>
        <strain evidence="8 9">GSS15</strain>
    </source>
</reference>
<proteinExistence type="inferred from homology"/>
<dbReference type="GO" id="GO:0110051">
    <property type="term" value="P:metabolite repair"/>
    <property type="evidence" value="ECO:0007669"/>
    <property type="project" value="TreeGrafter"/>
</dbReference>
<sequence>MAEDAFSLLDPALLAGQPLPAPGDDKESRGRVLVLGGSAAVPGAALLAGEAAMRAGAGKLQVATVASVAAALGVALPEAMVIALPEGPDGEVMAPGTMLGTCVADAQAVLVGPGMQASAFLVESIQAFAASDAVLVLDAGALDERLAPARPGHPYVLTPHAGELAQLRGVSREEVEQAPLTHASRLAQHLGCVVVAKGADTFIVDPHGQAWLHRGGVPGLGTSGSGDVLSGLVAGLAARGASALQACLWAVWLHAEAGRALSSTVGDLGFLAREIAGQVPGLMARVGSGQA</sequence>
<evidence type="ECO:0000256" key="5">
    <source>
        <dbReference type="ARBA" id="ARBA00023239"/>
    </source>
</evidence>
<keyword evidence="4 6" id="KW-0520">NAD</keyword>
<dbReference type="PANTHER" id="PTHR12592:SF0">
    <property type="entry name" value="ATP-DEPENDENT (S)-NAD(P)H-HYDRATE DEHYDRATASE"/>
    <property type="match status" value="1"/>
</dbReference>
<protein>
    <recommendedName>
        <fullName evidence="6">ADP-dependent (S)-NAD(P)H-hydrate dehydratase</fullName>
        <ecNumber evidence="6">4.2.1.136</ecNumber>
    </recommendedName>
    <alternativeName>
        <fullName evidence="6">ADP-dependent NAD(P)HX dehydratase</fullName>
    </alternativeName>
</protein>
<comment type="catalytic activity">
    <reaction evidence="6">
        <text>(6S)-NADPHX + ADP = AMP + phosphate + NADPH + H(+)</text>
        <dbReference type="Rhea" id="RHEA:32235"/>
        <dbReference type="ChEBI" id="CHEBI:15378"/>
        <dbReference type="ChEBI" id="CHEBI:43474"/>
        <dbReference type="ChEBI" id="CHEBI:57783"/>
        <dbReference type="ChEBI" id="CHEBI:64076"/>
        <dbReference type="ChEBI" id="CHEBI:456215"/>
        <dbReference type="ChEBI" id="CHEBI:456216"/>
        <dbReference type="EC" id="4.2.1.136"/>
    </reaction>
</comment>
<dbReference type="PROSITE" id="PS51383">
    <property type="entry name" value="YJEF_C_3"/>
    <property type="match status" value="1"/>
</dbReference>
<comment type="function">
    <text evidence="6">Catalyzes the dehydration of the S-form of NAD(P)HX at the expense of ADP, which is converted to AMP. Together with NAD(P)HX epimerase, which catalyzes the epimerization of the S- and R-forms, the enzyme allows the repair of both epimers of NAD(P)HX, a damaged form of NAD(P)H that is a result of enzymatic or heat-dependent hydration.</text>
</comment>
<keyword evidence="5 6" id="KW-0456">Lyase</keyword>
<dbReference type="HAMAP" id="MF_01965">
    <property type="entry name" value="NADHX_dehydratase"/>
    <property type="match status" value="1"/>
</dbReference>
<dbReference type="PANTHER" id="PTHR12592">
    <property type="entry name" value="ATP-DEPENDENT (S)-NAD(P)H-HYDRATE DEHYDRATASE FAMILY MEMBER"/>
    <property type="match status" value="1"/>
</dbReference>
<dbReference type="RefSeq" id="WP_129472539.1">
    <property type="nucleotide sequence ID" value="NZ_SAWZ01000013.1"/>
</dbReference>
<dbReference type="SUPFAM" id="SSF53613">
    <property type="entry name" value="Ribokinase-like"/>
    <property type="match status" value="1"/>
</dbReference>
<dbReference type="Pfam" id="PF01256">
    <property type="entry name" value="Carb_kinase"/>
    <property type="match status" value="1"/>
</dbReference>
<feature type="binding site" evidence="6">
    <location>
        <position position="226"/>
    </location>
    <ligand>
        <name>AMP</name>
        <dbReference type="ChEBI" id="CHEBI:456215"/>
    </ligand>
</feature>
<evidence type="ECO:0000256" key="4">
    <source>
        <dbReference type="ARBA" id="ARBA00023027"/>
    </source>
</evidence>
<organism evidence="8 9">
    <name type="scientific">Pseudoxanthomonas composti</name>
    <dbReference type="NCBI Taxonomy" id="2137479"/>
    <lineage>
        <taxon>Bacteria</taxon>
        <taxon>Pseudomonadati</taxon>
        <taxon>Pseudomonadota</taxon>
        <taxon>Gammaproteobacteria</taxon>
        <taxon>Lysobacterales</taxon>
        <taxon>Lysobacteraceae</taxon>
        <taxon>Pseudoxanthomonas</taxon>
    </lineage>
</organism>
<dbReference type="NCBIfam" id="TIGR00196">
    <property type="entry name" value="yjeF_cterm"/>
    <property type="match status" value="1"/>
</dbReference>
<feature type="binding site" evidence="6">
    <location>
        <position position="160"/>
    </location>
    <ligand>
        <name>(6S)-NADPHX</name>
        <dbReference type="ChEBI" id="CHEBI:64076"/>
    </ligand>
</feature>
<accession>A0A4Q1JR60</accession>
<keyword evidence="3 6" id="KW-0521">NADP</keyword>
<dbReference type="GO" id="GO:0052856">
    <property type="term" value="F:NAD(P)HX epimerase activity"/>
    <property type="evidence" value="ECO:0007669"/>
    <property type="project" value="TreeGrafter"/>
</dbReference>
<dbReference type="Proteomes" id="UP000289784">
    <property type="component" value="Unassembled WGS sequence"/>
</dbReference>
<dbReference type="AlphaFoldDB" id="A0A4Q1JR60"/>
<feature type="binding site" evidence="6">
    <location>
        <position position="227"/>
    </location>
    <ligand>
        <name>(6S)-NADPHX</name>
        <dbReference type="ChEBI" id="CHEBI:64076"/>
    </ligand>
</feature>
<dbReference type="GO" id="GO:0052855">
    <property type="term" value="F:ADP-dependent NAD(P)H-hydrate dehydratase activity"/>
    <property type="evidence" value="ECO:0007669"/>
    <property type="project" value="UniProtKB-UniRule"/>
</dbReference>